<dbReference type="InterPro" id="IPR012136">
    <property type="entry name" value="NADH_DH_b"/>
</dbReference>
<comment type="similarity">
    <text evidence="3 16">Belongs to the PNT beta subunit family.</text>
</comment>
<dbReference type="Proteomes" id="UP000596977">
    <property type="component" value="Unassembled WGS sequence"/>
</dbReference>
<keyword evidence="12 16" id="KW-0520">NAD</keyword>
<keyword evidence="9 16" id="KW-0521">NADP</keyword>
<feature type="transmembrane region" description="Helical" evidence="17">
    <location>
        <begin position="169"/>
        <end position="186"/>
    </location>
</feature>
<dbReference type="PIRSF" id="PIRSF000204">
    <property type="entry name" value="PNTB"/>
    <property type="match status" value="1"/>
</dbReference>
<dbReference type="FunFam" id="3.40.50.1220:FF:000002">
    <property type="entry name" value="NAD(P) transhydrogenase subunit beta"/>
    <property type="match status" value="1"/>
</dbReference>
<evidence type="ECO:0000256" key="5">
    <source>
        <dbReference type="ARBA" id="ARBA00014581"/>
    </source>
</evidence>
<evidence type="ECO:0000256" key="1">
    <source>
        <dbReference type="ARBA" id="ARBA00003943"/>
    </source>
</evidence>
<dbReference type="GO" id="GO:0050661">
    <property type="term" value="F:NADP binding"/>
    <property type="evidence" value="ECO:0007669"/>
    <property type="project" value="InterPro"/>
</dbReference>
<feature type="transmembrane region" description="Helical" evidence="17">
    <location>
        <begin position="132"/>
        <end position="153"/>
    </location>
</feature>
<evidence type="ECO:0000256" key="17">
    <source>
        <dbReference type="SAM" id="Phobius"/>
    </source>
</evidence>
<keyword evidence="13 16" id="KW-0472">Membrane</keyword>
<comment type="subcellular location">
    <subcellularLocation>
        <location evidence="2">Cell inner membrane</location>
        <topology evidence="2">Multi-pass membrane protein</topology>
    </subcellularLocation>
</comment>
<dbReference type="EMBL" id="BMKB01000005">
    <property type="protein sequence ID" value="GGA58416.1"/>
    <property type="molecule type" value="Genomic_DNA"/>
</dbReference>
<feature type="transmembrane region" description="Helical" evidence="17">
    <location>
        <begin position="6"/>
        <end position="25"/>
    </location>
</feature>
<evidence type="ECO:0000256" key="10">
    <source>
        <dbReference type="ARBA" id="ARBA00022967"/>
    </source>
</evidence>
<dbReference type="PANTHER" id="PTHR44758">
    <property type="entry name" value="NAD(P) TRANSHYDROGENASE SUBUNIT BETA"/>
    <property type="match status" value="1"/>
</dbReference>
<feature type="transmembrane region" description="Helical" evidence="17">
    <location>
        <begin position="60"/>
        <end position="79"/>
    </location>
</feature>
<comment type="subunit">
    <text evidence="15">Complex of an alpha and a beta chain; in Rhodospirillum, the alpha chain seems to be made of two subunits.</text>
</comment>
<sequence length="468" mass="48630">MISPNLAAVLYLVAGALFILALRGLSNPALARRGNTFGMIGMGIAVLTTLAIAAPSDPFVWLLIIGGIAIGGSIGAYIARGVPMTAMPQLVAAFHSLVGMAAVFVAAAALYAPGSFDILYGDAIKLQALIEMSIGAAVGAFTFTGSVIAFAKLDGRMSGKPILLPSRHLIHLGLGVLMVVLVAVFSVTADPILFWIIVAIAFALGVLMIIPIGGADMPVVVSMLNSYSGWAAAGIGFTVSNTALIITGALVGSSGAILSYIMCRAMNRSFISVILGGFGGDDAAAGSGDEEERPVKQGSAEDAAFIMQNASKVIIVPGYGMAVAQAQHALREMADALKEAGVDVKYAIHPVAGRMPGHMNVLLAEANVPYDEVFELEDINSEFGQADVAFVIGANDVTNPAAKTDKTSPIYGMPILDVEKAGTVLFIKRGMAAGYAGVQNELFFRDNTMMLFGDAKKMTETIVKTLNH</sequence>
<keyword evidence="8 17" id="KW-0812">Transmembrane</keyword>
<dbReference type="Gene3D" id="3.40.50.1220">
    <property type="entry name" value="TPP-binding domain"/>
    <property type="match status" value="1"/>
</dbReference>
<keyword evidence="7 16" id="KW-0997">Cell inner membrane</keyword>
<evidence type="ECO:0000256" key="4">
    <source>
        <dbReference type="ARBA" id="ARBA00012943"/>
    </source>
</evidence>
<evidence type="ECO:0000256" key="8">
    <source>
        <dbReference type="ARBA" id="ARBA00022692"/>
    </source>
</evidence>
<dbReference type="AlphaFoldDB" id="A0A916RJI9"/>
<keyword evidence="11 17" id="KW-1133">Transmembrane helix</keyword>
<evidence type="ECO:0000256" key="16">
    <source>
        <dbReference type="PIRNR" id="PIRNR000204"/>
    </source>
</evidence>
<feature type="transmembrane region" description="Helical" evidence="17">
    <location>
        <begin position="91"/>
        <end position="112"/>
    </location>
</feature>
<dbReference type="Pfam" id="PF02233">
    <property type="entry name" value="PNTB"/>
    <property type="match status" value="1"/>
</dbReference>
<evidence type="ECO:0000256" key="7">
    <source>
        <dbReference type="ARBA" id="ARBA00022519"/>
    </source>
</evidence>
<feature type="transmembrane region" description="Helical" evidence="17">
    <location>
        <begin position="37"/>
        <end position="54"/>
    </location>
</feature>
<evidence type="ECO:0000256" key="13">
    <source>
        <dbReference type="ARBA" id="ARBA00023136"/>
    </source>
</evidence>
<dbReference type="InterPro" id="IPR029035">
    <property type="entry name" value="DHS-like_NAD/FAD-binding_dom"/>
</dbReference>
<organism evidence="19 20">
    <name type="scientific">Pelagibacterium lentulum</name>
    <dbReference type="NCBI Taxonomy" id="2029865"/>
    <lineage>
        <taxon>Bacteria</taxon>
        <taxon>Pseudomonadati</taxon>
        <taxon>Pseudomonadota</taxon>
        <taxon>Alphaproteobacteria</taxon>
        <taxon>Hyphomicrobiales</taxon>
        <taxon>Devosiaceae</taxon>
        <taxon>Pelagibacterium</taxon>
    </lineage>
</organism>
<evidence type="ECO:0000256" key="9">
    <source>
        <dbReference type="ARBA" id="ARBA00022857"/>
    </source>
</evidence>
<protein>
    <recommendedName>
        <fullName evidence="5 16">NAD(P) transhydrogenase subunit beta</fullName>
        <ecNumber evidence="4 16">7.1.1.1</ecNumber>
    </recommendedName>
    <alternativeName>
        <fullName evidence="16">Nicotinamide nucleotide transhydrogenase subunit beta</fullName>
    </alternativeName>
</protein>
<keyword evidence="6 16" id="KW-1003">Cell membrane</keyword>
<evidence type="ECO:0000313" key="20">
    <source>
        <dbReference type="Proteomes" id="UP000596977"/>
    </source>
</evidence>
<evidence type="ECO:0000256" key="14">
    <source>
        <dbReference type="ARBA" id="ARBA00048202"/>
    </source>
</evidence>
<keyword evidence="20" id="KW-1185">Reference proteome</keyword>
<dbReference type="GO" id="GO:0008750">
    <property type="term" value="F:proton-translocating NAD(P)+ transhydrogenase activity"/>
    <property type="evidence" value="ECO:0007669"/>
    <property type="project" value="UniProtKB-EC"/>
</dbReference>
<gene>
    <name evidence="19" type="primary">pntB</name>
    <name evidence="19" type="ORF">GCM10011499_30680</name>
</gene>
<dbReference type="EC" id="7.1.1.1" evidence="4 16"/>
<dbReference type="GO" id="GO:0005886">
    <property type="term" value="C:plasma membrane"/>
    <property type="evidence" value="ECO:0007669"/>
    <property type="project" value="UniProtKB-SubCell"/>
</dbReference>
<proteinExistence type="inferred from homology"/>
<evidence type="ECO:0000256" key="6">
    <source>
        <dbReference type="ARBA" id="ARBA00022475"/>
    </source>
</evidence>
<feature type="domain" description="NADP transhydrogenase beta-like" evidence="18">
    <location>
        <begin position="9"/>
        <end position="464"/>
    </location>
</feature>
<keyword evidence="10 16" id="KW-1278">Translocase</keyword>
<evidence type="ECO:0000256" key="12">
    <source>
        <dbReference type="ARBA" id="ARBA00023027"/>
    </source>
</evidence>
<dbReference type="SUPFAM" id="SSF52467">
    <property type="entry name" value="DHS-like NAD/FAD-binding domain"/>
    <property type="match status" value="1"/>
</dbReference>
<comment type="caution">
    <text evidence="19">The sequence shown here is derived from an EMBL/GenBank/DDBJ whole genome shotgun (WGS) entry which is preliminary data.</text>
</comment>
<name>A0A916RJI9_9HYPH</name>
<evidence type="ECO:0000256" key="15">
    <source>
        <dbReference type="ARBA" id="ARBA00066047"/>
    </source>
</evidence>
<evidence type="ECO:0000313" key="19">
    <source>
        <dbReference type="EMBL" id="GGA58416.1"/>
    </source>
</evidence>
<feature type="transmembrane region" description="Helical" evidence="17">
    <location>
        <begin position="192"/>
        <end position="212"/>
    </location>
</feature>
<evidence type="ECO:0000256" key="2">
    <source>
        <dbReference type="ARBA" id="ARBA00004429"/>
    </source>
</evidence>
<dbReference type="InterPro" id="IPR034300">
    <property type="entry name" value="PNTB-like"/>
</dbReference>
<accession>A0A916RJI9</accession>
<dbReference type="PANTHER" id="PTHR44758:SF1">
    <property type="entry name" value="NAD(P) TRANSHYDROGENASE SUBUNIT BETA"/>
    <property type="match status" value="1"/>
</dbReference>
<evidence type="ECO:0000256" key="3">
    <source>
        <dbReference type="ARBA" id="ARBA00007919"/>
    </source>
</evidence>
<evidence type="ECO:0000259" key="18">
    <source>
        <dbReference type="Pfam" id="PF02233"/>
    </source>
</evidence>
<comment type="catalytic activity">
    <reaction evidence="14 16">
        <text>NAD(+) + NADPH + H(+)(in) = NADH + NADP(+) + H(+)(out)</text>
        <dbReference type="Rhea" id="RHEA:47992"/>
        <dbReference type="ChEBI" id="CHEBI:15378"/>
        <dbReference type="ChEBI" id="CHEBI:57540"/>
        <dbReference type="ChEBI" id="CHEBI:57783"/>
        <dbReference type="ChEBI" id="CHEBI:57945"/>
        <dbReference type="ChEBI" id="CHEBI:58349"/>
        <dbReference type="EC" id="7.1.1.1"/>
    </reaction>
</comment>
<evidence type="ECO:0000256" key="11">
    <source>
        <dbReference type="ARBA" id="ARBA00022989"/>
    </source>
</evidence>
<reference evidence="19 20" key="1">
    <citation type="journal article" date="2014" name="Int. J. Syst. Evol. Microbiol.">
        <title>Complete genome sequence of Corynebacterium casei LMG S-19264T (=DSM 44701T), isolated from a smear-ripened cheese.</title>
        <authorList>
            <consortium name="US DOE Joint Genome Institute (JGI-PGF)"/>
            <person name="Walter F."/>
            <person name="Albersmeier A."/>
            <person name="Kalinowski J."/>
            <person name="Ruckert C."/>
        </authorList>
    </citation>
    <scope>NUCLEOTIDE SEQUENCE [LARGE SCALE GENOMIC DNA]</scope>
    <source>
        <strain evidence="19 20">CGMCC 1.15896</strain>
    </source>
</reference>
<comment type="function">
    <text evidence="1 16">The transhydrogenation between NADH and NADP is coupled to respiration and ATP hydrolysis and functions as a proton pump across the membrane.</text>
</comment>